<protein>
    <submittedName>
        <fullName evidence="2">SWIM zinc finger family protein</fullName>
    </submittedName>
</protein>
<feature type="domain" description="SWIM-type" evidence="1">
    <location>
        <begin position="144"/>
        <end position="162"/>
    </location>
</feature>
<dbReference type="Proteomes" id="UP000655868">
    <property type="component" value="Unassembled WGS sequence"/>
</dbReference>
<organism evidence="2 3">
    <name type="scientific">Antrihabitans stalagmiti</name>
    <dbReference type="NCBI Taxonomy" id="2799499"/>
    <lineage>
        <taxon>Bacteria</taxon>
        <taxon>Bacillati</taxon>
        <taxon>Actinomycetota</taxon>
        <taxon>Actinomycetes</taxon>
        <taxon>Mycobacteriales</taxon>
        <taxon>Nocardiaceae</taxon>
        <taxon>Antrihabitans</taxon>
    </lineage>
</organism>
<evidence type="ECO:0000313" key="2">
    <source>
        <dbReference type="EMBL" id="MBJ8341120.1"/>
    </source>
</evidence>
<dbReference type="PANTHER" id="PTHR38133">
    <property type="entry name" value="SLR1429 PROTEIN"/>
    <property type="match status" value="1"/>
</dbReference>
<reference evidence="2" key="1">
    <citation type="submission" date="2020-12" db="EMBL/GenBank/DDBJ databases">
        <title>Antrihabitans popcorni sp. nov. and Antrihabitans auranticaus sp. nov., isolated from a larva cave.</title>
        <authorList>
            <person name="Lee S.D."/>
            <person name="Kim I.S."/>
        </authorList>
    </citation>
    <scope>NUCLEOTIDE SEQUENCE</scope>
    <source>
        <strain evidence="2">YC3-6</strain>
    </source>
</reference>
<dbReference type="RefSeq" id="WP_199705983.1">
    <property type="nucleotide sequence ID" value="NZ_JAEMNV010000006.1"/>
</dbReference>
<dbReference type="EMBL" id="JAEMNV010000006">
    <property type="protein sequence ID" value="MBJ8341120.1"/>
    <property type="molecule type" value="Genomic_DNA"/>
</dbReference>
<dbReference type="GO" id="GO:0008270">
    <property type="term" value="F:zinc ion binding"/>
    <property type="evidence" value="ECO:0007669"/>
    <property type="project" value="InterPro"/>
</dbReference>
<name>A0A934NTY8_9NOCA</name>
<dbReference type="AlphaFoldDB" id="A0A934NTY8"/>
<dbReference type="PANTHER" id="PTHR38133:SF1">
    <property type="entry name" value="SLR1429 PROTEIN"/>
    <property type="match status" value="1"/>
</dbReference>
<evidence type="ECO:0000313" key="3">
    <source>
        <dbReference type="Proteomes" id="UP000655868"/>
    </source>
</evidence>
<sequence length="258" mass="27735">MSPPRDRVTDFSQFGPRKRVVGGIEARNRRGAFGSTWWGRALIDSVEALADSGRLARGRTYARSGQVVSFDVGAGSVTAEVQGSQPEPFTSVFSVRTLDSAQVAEIVDVVRRSPGMLAEIVSGSVPQDLGPLLLPTSASDLDFDCTCPDGGWPCKHVAAVAYLMAERIDERPLDILTLRGVDVDSLISGVEADTEVDDDDLYGDRTVLPALPTVPHRPAMDDLDPTILRRALRAVSEEEKEVAAAVRELSALYGRLSG</sequence>
<dbReference type="InterPro" id="IPR007527">
    <property type="entry name" value="Znf_SWIM"/>
</dbReference>
<gene>
    <name evidence="2" type="ORF">JGU71_19720</name>
</gene>
<accession>A0A934NTY8</accession>
<proteinExistence type="predicted"/>
<keyword evidence="3" id="KW-1185">Reference proteome</keyword>
<dbReference type="Pfam" id="PF04434">
    <property type="entry name" value="SWIM"/>
    <property type="match status" value="1"/>
</dbReference>
<comment type="caution">
    <text evidence="2">The sequence shown here is derived from an EMBL/GenBank/DDBJ whole genome shotgun (WGS) entry which is preliminary data.</text>
</comment>
<evidence type="ECO:0000259" key="1">
    <source>
        <dbReference type="Pfam" id="PF04434"/>
    </source>
</evidence>